<dbReference type="eggNOG" id="KOG1719">
    <property type="taxonomic scope" value="Eukaryota"/>
</dbReference>
<dbReference type="SMART" id="SM00195">
    <property type="entry name" value="DSPc"/>
    <property type="match status" value="1"/>
</dbReference>
<dbReference type="SUPFAM" id="SSF52799">
    <property type="entry name" value="(Phosphotyrosine protein) phosphatases II"/>
    <property type="match status" value="1"/>
</dbReference>
<feature type="region of interest" description="Disordered" evidence="3">
    <location>
        <begin position="1"/>
        <end position="38"/>
    </location>
</feature>
<dbReference type="InterPro" id="IPR016130">
    <property type="entry name" value="Tyr_Pase_AS"/>
</dbReference>
<evidence type="ECO:0000313" key="6">
    <source>
        <dbReference type="EnsemblProtists" id="EOD10779"/>
    </source>
</evidence>
<sequence>MPRDSSLPALAARLTPRAPQQGQQPPSATLRGQQPPSATLPTLPLLGSLLLAACITSLPMFRGPRWLKSIFARAARSMKRVPAWHFTPLAGTNLVIGAVPTADEQLRELQDDGVTAVVTMNQAWEPQAPGGVQAACGRVGLAHLQLPTPDYSSPSQRDIRRAVDFIGAHVDEGGKVYVHCNAGRGRSAVCVLAYLMASGGLSAREAYELVAAQRRITNLPSRLLGFRRPQWRALRRYEAALAKRGAGTRREEEGGKS</sequence>
<dbReference type="InterPro" id="IPR000340">
    <property type="entry name" value="Dual-sp_phosphatase_cat-dom"/>
</dbReference>
<dbReference type="AlphaFoldDB" id="A0A0D3IHP4"/>
<evidence type="ECO:0000313" key="7">
    <source>
        <dbReference type="Proteomes" id="UP000013827"/>
    </source>
</evidence>
<dbReference type="PaxDb" id="2903-EOD10779"/>
<dbReference type="RefSeq" id="XP_005763208.1">
    <property type="nucleotide sequence ID" value="XM_005763151.1"/>
</dbReference>
<dbReference type="PANTHER" id="PTHR46274">
    <property type="entry name" value="PHOSPHATIDYLINOSITOL PHOSPHATASE"/>
    <property type="match status" value="1"/>
</dbReference>
<dbReference type="Gene3D" id="3.90.190.10">
    <property type="entry name" value="Protein tyrosine phosphatase superfamily"/>
    <property type="match status" value="1"/>
</dbReference>
<dbReference type="PROSITE" id="PS50056">
    <property type="entry name" value="TYR_PHOSPHATASE_2"/>
    <property type="match status" value="1"/>
</dbReference>
<dbReference type="GO" id="GO:0004721">
    <property type="term" value="F:phosphoprotein phosphatase activity"/>
    <property type="evidence" value="ECO:0007669"/>
    <property type="project" value="UniProtKB-KW"/>
</dbReference>
<feature type="domain" description="Tyrosine-protein phosphatase" evidence="4">
    <location>
        <begin position="85"/>
        <end position="243"/>
    </location>
</feature>
<evidence type="ECO:0000256" key="1">
    <source>
        <dbReference type="ARBA" id="ARBA00022801"/>
    </source>
</evidence>
<dbReference type="InterPro" id="IPR020422">
    <property type="entry name" value="TYR_PHOSPHATASE_DUAL_dom"/>
</dbReference>
<dbReference type="PANTHER" id="PTHR46274:SF6">
    <property type="entry name" value="TYR_PHOSPHATASE_2 DOMAIN-CONTAINING PROTEIN"/>
    <property type="match status" value="1"/>
</dbReference>
<evidence type="ECO:0008006" key="8">
    <source>
        <dbReference type="Google" id="ProtNLM"/>
    </source>
</evidence>
<dbReference type="FunFam" id="3.90.190.10:FF:000157">
    <property type="entry name" value="Protein-tyrosine phosphatase"/>
    <property type="match status" value="1"/>
</dbReference>
<evidence type="ECO:0000259" key="5">
    <source>
        <dbReference type="PROSITE" id="PS50056"/>
    </source>
</evidence>
<dbReference type="KEGG" id="ehx:EMIHUDRAFT_248231"/>
<keyword evidence="1" id="KW-0378">Hydrolase</keyword>
<feature type="compositionally biased region" description="Polar residues" evidence="3">
    <location>
        <begin position="20"/>
        <end position="34"/>
    </location>
</feature>
<dbReference type="PROSITE" id="PS50054">
    <property type="entry name" value="TYR_PHOSPHATASE_DUAL"/>
    <property type="match status" value="1"/>
</dbReference>
<dbReference type="PROSITE" id="PS00383">
    <property type="entry name" value="TYR_PHOSPHATASE_1"/>
    <property type="match status" value="1"/>
</dbReference>
<dbReference type="InterPro" id="IPR029021">
    <property type="entry name" value="Prot-tyrosine_phosphatase-like"/>
</dbReference>
<evidence type="ECO:0000259" key="4">
    <source>
        <dbReference type="PROSITE" id="PS50054"/>
    </source>
</evidence>
<dbReference type="Proteomes" id="UP000013827">
    <property type="component" value="Unassembled WGS sequence"/>
</dbReference>
<name>A0A0D3IHP4_EMIH1</name>
<dbReference type="InterPro" id="IPR000387">
    <property type="entry name" value="Tyr_Pase_dom"/>
</dbReference>
<evidence type="ECO:0000256" key="3">
    <source>
        <dbReference type="SAM" id="MobiDB-lite"/>
    </source>
</evidence>
<feature type="compositionally biased region" description="Low complexity" evidence="3">
    <location>
        <begin position="7"/>
        <end position="19"/>
    </location>
</feature>
<accession>A0A0D3IHP4</accession>
<dbReference type="HOGENOM" id="CLU_1083524_0_0_1"/>
<keyword evidence="7" id="KW-1185">Reference proteome</keyword>
<reference evidence="7" key="1">
    <citation type="journal article" date="2013" name="Nature">
        <title>Pan genome of the phytoplankton Emiliania underpins its global distribution.</title>
        <authorList>
            <person name="Read B.A."/>
            <person name="Kegel J."/>
            <person name="Klute M.J."/>
            <person name="Kuo A."/>
            <person name="Lefebvre S.C."/>
            <person name="Maumus F."/>
            <person name="Mayer C."/>
            <person name="Miller J."/>
            <person name="Monier A."/>
            <person name="Salamov A."/>
            <person name="Young J."/>
            <person name="Aguilar M."/>
            <person name="Claverie J.M."/>
            <person name="Frickenhaus S."/>
            <person name="Gonzalez K."/>
            <person name="Herman E.K."/>
            <person name="Lin Y.C."/>
            <person name="Napier J."/>
            <person name="Ogata H."/>
            <person name="Sarno A.F."/>
            <person name="Shmutz J."/>
            <person name="Schroeder D."/>
            <person name="de Vargas C."/>
            <person name="Verret F."/>
            <person name="von Dassow P."/>
            <person name="Valentin K."/>
            <person name="Van de Peer Y."/>
            <person name="Wheeler G."/>
            <person name="Dacks J.B."/>
            <person name="Delwiche C.F."/>
            <person name="Dyhrman S.T."/>
            <person name="Glockner G."/>
            <person name="John U."/>
            <person name="Richards T."/>
            <person name="Worden A.Z."/>
            <person name="Zhang X."/>
            <person name="Grigoriev I.V."/>
            <person name="Allen A.E."/>
            <person name="Bidle K."/>
            <person name="Borodovsky M."/>
            <person name="Bowler C."/>
            <person name="Brownlee C."/>
            <person name="Cock J.M."/>
            <person name="Elias M."/>
            <person name="Gladyshev V.N."/>
            <person name="Groth M."/>
            <person name="Guda C."/>
            <person name="Hadaegh A."/>
            <person name="Iglesias-Rodriguez M.D."/>
            <person name="Jenkins J."/>
            <person name="Jones B.M."/>
            <person name="Lawson T."/>
            <person name="Leese F."/>
            <person name="Lindquist E."/>
            <person name="Lobanov A."/>
            <person name="Lomsadze A."/>
            <person name="Malik S.B."/>
            <person name="Marsh M.E."/>
            <person name="Mackinder L."/>
            <person name="Mock T."/>
            <person name="Mueller-Roeber B."/>
            <person name="Pagarete A."/>
            <person name="Parker M."/>
            <person name="Probert I."/>
            <person name="Quesneville H."/>
            <person name="Raines C."/>
            <person name="Rensing S.A."/>
            <person name="Riano-Pachon D.M."/>
            <person name="Richier S."/>
            <person name="Rokitta S."/>
            <person name="Shiraiwa Y."/>
            <person name="Soanes D.M."/>
            <person name="van der Giezen M."/>
            <person name="Wahlund T.M."/>
            <person name="Williams B."/>
            <person name="Wilson W."/>
            <person name="Wolfe G."/>
            <person name="Wurch L.L."/>
        </authorList>
    </citation>
    <scope>NUCLEOTIDE SEQUENCE</scope>
</reference>
<proteinExistence type="predicted"/>
<feature type="domain" description="Tyrosine specific protein phosphatases" evidence="5">
    <location>
        <begin position="157"/>
        <end position="214"/>
    </location>
</feature>
<evidence type="ECO:0000256" key="2">
    <source>
        <dbReference type="ARBA" id="ARBA00022912"/>
    </source>
</evidence>
<keyword evidence="2" id="KW-0904">Protein phosphatase</keyword>
<dbReference type="GeneID" id="17256933"/>
<organism evidence="6 7">
    <name type="scientific">Emiliania huxleyi (strain CCMP1516)</name>
    <dbReference type="NCBI Taxonomy" id="280463"/>
    <lineage>
        <taxon>Eukaryota</taxon>
        <taxon>Haptista</taxon>
        <taxon>Haptophyta</taxon>
        <taxon>Prymnesiophyceae</taxon>
        <taxon>Isochrysidales</taxon>
        <taxon>Noelaerhabdaceae</taxon>
        <taxon>Emiliania</taxon>
    </lineage>
</organism>
<dbReference type="Pfam" id="PF00782">
    <property type="entry name" value="DSPc"/>
    <property type="match status" value="1"/>
</dbReference>
<reference evidence="6" key="2">
    <citation type="submission" date="2024-10" db="UniProtKB">
        <authorList>
            <consortium name="EnsemblProtists"/>
        </authorList>
    </citation>
    <scope>IDENTIFICATION</scope>
</reference>
<protein>
    <recommendedName>
        <fullName evidence="8">Tyrosine specific protein phosphatases domain-containing protein</fullName>
    </recommendedName>
</protein>
<dbReference type="EnsemblProtists" id="EOD10779">
    <property type="protein sequence ID" value="EOD10779"/>
    <property type="gene ID" value="EMIHUDRAFT_248231"/>
</dbReference>